<geneLocation type="plasmid" evidence="2">
    <name>prln3</name>
</geneLocation>
<dbReference type="Proteomes" id="UP000238523">
    <property type="component" value="Plasmid pRLN3"/>
</dbReference>
<accession>A0A2K9ZGX1</accession>
<dbReference type="EMBL" id="CP025015">
    <property type="protein sequence ID" value="AUW47502.1"/>
    <property type="molecule type" value="Genomic_DNA"/>
</dbReference>
<dbReference type="AlphaFoldDB" id="A0A2K9ZGX1"/>
<keyword evidence="1" id="KW-0614">Plasmid</keyword>
<sequence>MSIFVPEVSRPTLSFRGLLEYEPVPEEGEIRLAKNRSWGGFERLSVKTDVPVTVCGLGPARVRPSG</sequence>
<gene>
    <name evidence="1" type="ORF">CUJ84_pRLN3000381</name>
</gene>
<organism evidence="1 2">
    <name type="scientific">Rhizobium leguminosarum</name>
    <dbReference type="NCBI Taxonomy" id="384"/>
    <lineage>
        <taxon>Bacteria</taxon>
        <taxon>Pseudomonadati</taxon>
        <taxon>Pseudomonadota</taxon>
        <taxon>Alphaproteobacteria</taxon>
        <taxon>Hyphomicrobiales</taxon>
        <taxon>Rhizobiaceae</taxon>
        <taxon>Rhizobium/Agrobacterium group</taxon>
        <taxon>Rhizobium</taxon>
    </lineage>
</organism>
<evidence type="ECO:0000313" key="1">
    <source>
        <dbReference type="EMBL" id="AUW47502.1"/>
    </source>
</evidence>
<proteinExistence type="predicted"/>
<evidence type="ECO:0000313" key="2">
    <source>
        <dbReference type="Proteomes" id="UP000238523"/>
    </source>
</evidence>
<name>A0A2K9ZGX1_RHILE</name>
<reference evidence="1 2" key="1">
    <citation type="submission" date="2017-11" db="EMBL/GenBank/DDBJ databases">
        <title>Complete genome of Rhizobium leguminosarum Norway, an ineffective micro-symbiont.</title>
        <authorList>
            <person name="Hoffrichter A."/>
            <person name="Liang J."/>
            <person name="Brachmann A."/>
            <person name="Marin M."/>
        </authorList>
    </citation>
    <scope>NUCLEOTIDE SEQUENCE [LARGE SCALE GENOMIC DNA]</scope>
    <source>
        <strain evidence="1 2">Norway</strain>
        <plasmid evidence="2">Plasmid prln3</plasmid>
    </source>
</reference>
<protein>
    <submittedName>
        <fullName evidence="1">Uncharacterized protein</fullName>
    </submittedName>
</protein>